<comment type="caution">
    <text evidence="2">The sequence shown here is derived from an EMBL/GenBank/DDBJ whole genome shotgun (WGS) entry which is preliminary data.</text>
</comment>
<evidence type="ECO:0000256" key="1">
    <source>
        <dbReference type="SAM" id="MobiDB-lite"/>
    </source>
</evidence>
<gene>
    <name evidence="2" type="ORF">F4562_002913</name>
</gene>
<feature type="region of interest" description="Disordered" evidence="1">
    <location>
        <begin position="1"/>
        <end position="28"/>
    </location>
</feature>
<name>A0A7W9MGT8_9ACTN</name>
<feature type="compositionally biased region" description="Gly residues" evidence="1">
    <location>
        <begin position="13"/>
        <end position="23"/>
    </location>
</feature>
<feature type="compositionally biased region" description="Polar residues" evidence="1">
    <location>
        <begin position="95"/>
        <end position="115"/>
    </location>
</feature>
<sequence>MEVASSDRAEAPGPGGTAGGRAGPAGLAVAGPAGLAVARPAVAGAPGRAARAGREAAASSFGGSALGSWAGGGGTVCTQADSRSFSCRRLRMSPSAYSNSGDQNSASKGQTSMQMPQYMHKEKSIAKRSSTLRARGRPPSGAGRVSLWESM</sequence>
<reference evidence="2 3" key="1">
    <citation type="submission" date="2020-08" db="EMBL/GenBank/DDBJ databases">
        <title>Sequencing the genomes of 1000 actinobacteria strains.</title>
        <authorList>
            <person name="Klenk H.-P."/>
        </authorList>
    </citation>
    <scope>NUCLEOTIDE SEQUENCE [LARGE SCALE GENOMIC DNA]</scope>
    <source>
        <strain evidence="2 3">DSM 46887</strain>
    </source>
</reference>
<dbReference type="EMBL" id="JACHMP010000001">
    <property type="protein sequence ID" value="MBB5819851.1"/>
    <property type="molecule type" value="Genomic_DNA"/>
</dbReference>
<dbReference type="Proteomes" id="UP000540685">
    <property type="component" value="Unassembled WGS sequence"/>
</dbReference>
<feature type="compositionally biased region" description="Basic and acidic residues" evidence="1">
    <location>
        <begin position="1"/>
        <end position="10"/>
    </location>
</feature>
<feature type="region of interest" description="Disordered" evidence="1">
    <location>
        <begin position="93"/>
        <end position="151"/>
    </location>
</feature>
<organism evidence="2 3">
    <name type="scientific">Streptosporangium becharense</name>
    <dbReference type="NCBI Taxonomy" id="1816182"/>
    <lineage>
        <taxon>Bacteria</taxon>
        <taxon>Bacillati</taxon>
        <taxon>Actinomycetota</taxon>
        <taxon>Actinomycetes</taxon>
        <taxon>Streptosporangiales</taxon>
        <taxon>Streptosporangiaceae</taxon>
        <taxon>Streptosporangium</taxon>
    </lineage>
</organism>
<protein>
    <submittedName>
        <fullName evidence="2">Uncharacterized protein</fullName>
    </submittedName>
</protein>
<dbReference type="AlphaFoldDB" id="A0A7W9MGT8"/>
<accession>A0A7W9MGT8</accession>
<proteinExistence type="predicted"/>
<evidence type="ECO:0000313" key="2">
    <source>
        <dbReference type="EMBL" id="MBB5819851.1"/>
    </source>
</evidence>
<keyword evidence="3" id="KW-1185">Reference proteome</keyword>
<evidence type="ECO:0000313" key="3">
    <source>
        <dbReference type="Proteomes" id="UP000540685"/>
    </source>
</evidence>